<dbReference type="PANTHER" id="PTHR34822">
    <property type="entry name" value="GRPB DOMAIN PROTEIN (AFU_ORTHOLOGUE AFUA_1G01530)"/>
    <property type="match status" value="1"/>
</dbReference>
<sequence>MADGREGETLAEKVARVVAERVEVVEYDPRWQGMFEAEREHLRACLPGDLVGRIEHFGSTAVEGLAGKPIVDMLVEVFDLERVKREVAGVLEGQGYEYFWRPTWGDDGDPFYAWFIKRDGEGRRTHHIHMVEPGFEHWERLLFRDYLREHVEVAGEYAELKRRLEREHGGARVAYTEAKGEFIRRVTERARGYYGG</sequence>
<gene>
    <name evidence="1" type="ORF">STSP2_01001</name>
</gene>
<dbReference type="InterPro" id="IPR043519">
    <property type="entry name" value="NT_sf"/>
</dbReference>
<dbReference type="PANTHER" id="PTHR34822:SF1">
    <property type="entry name" value="GRPB FAMILY PROTEIN"/>
    <property type="match status" value="1"/>
</dbReference>
<reference evidence="2" key="1">
    <citation type="submission" date="2017-02" db="EMBL/GenBank/DDBJ databases">
        <title>Comparative genomics and description of representatives of a novel lineage of planctomycetes thriving in anoxic sediments.</title>
        <authorList>
            <person name="Spring S."/>
            <person name="Bunk B."/>
            <person name="Sproer C."/>
        </authorList>
    </citation>
    <scope>NUCLEOTIDE SEQUENCE [LARGE SCALE GENOMIC DNA]</scope>
    <source>
        <strain evidence="2">ST-NAGAB-D1</strain>
    </source>
</reference>
<name>A0A1U9NIU3_9BACT</name>
<dbReference type="Gene3D" id="3.30.460.10">
    <property type="entry name" value="Beta Polymerase, domain 2"/>
    <property type="match status" value="1"/>
</dbReference>
<keyword evidence="2" id="KW-1185">Reference proteome</keyword>
<protein>
    <submittedName>
        <fullName evidence="1">Dephospho-CoA kinase/protein folding accessory domain-containing protein</fullName>
    </submittedName>
</protein>
<dbReference type="EMBL" id="CP019791">
    <property type="protein sequence ID" value="AQT67849.1"/>
    <property type="molecule type" value="Genomic_DNA"/>
</dbReference>
<dbReference type="RefSeq" id="WP_146660348.1">
    <property type="nucleotide sequence ID" value="NZ_CP019791.1"/>
</dbReference>
<keyword evidence="1" id="KW-0808">Transferase</keyword>
<dbReference type="GO" id="GO:0016301">
    <property type="term" value="F:kinase activity"/>
    <property type="evidence" value="ECO:0007669"/>
    <property type="project" value="UniProtKB-KW"/>
</dbReference>
<evidence type="ECO:0000313" key="2">
    <source>
        <dbReference type="Proteomes" id="UP000189674"/>
    </source>
</evidence>
<dbReference type="SUPFAM" id="SSF81301">
    <property type="entry name" value="Nucleotidyltransferase"/>
    <property type="match status" value="1"/>
</dbReference>
<dbReference type="OrthoDB" id="9799092at2"/>
<accession>A0A1U9NIU3</accession>
<dbReference type="KEGG" id="alus:STSP2_01001"/>
<evidence type="ECO:0000313" key="1">
    <source>
        <dbReference type="EMBL" id="AQT67849.1"/>
    </source>
</evidence>
<dbReference type="Proteomes" id="UP000189674">
    <property type="component" value="Chromosome"/>
</dbReference>
<dbReference type="STRING" id="1936003.STSP2_01001"/>
<dbReference type="AlphaFoldDB" id="A0A1U9NIU3"/>
<dbReference type="InterPro" id="IPR007344">
    <property type="entry name" value="GrpB/CoaE"/>
</dbReference>
<organism evidence="1 2">
    <name type="scientific">Anaerohalosphaera lusitana</name>
    <dbReference type="NCBI Taxonomy" id="1936003"/>
    <lineage>
        <taxon>Bacteria</taxon>
        <taxon>Pseudomonadati</taxon>
        <taxon>Planctomycetota</taxon>
        <taxon>Phycisphaerae</taxon>
        <taxon>Sedimentisphaerales</taxon>
        <taxon>Anaerohalosphaeraceae</taxon>
        <taxon>Anaerohalosphaera</taxon>
    </lineage>
</organism>
<dbReference type="Pfam" id="PF04229">
    <property type="entry name" value="GrpB"/>
    <property type="match status" value="1"/>
</dbReference>
<proteinExistence type="predicted"/>
<keyword evidence="1" id="KW-0418">Kinase</keyword>